<evidence type="ECO:0000259" key="1">
    <source>
        <dbReference type="Pfam" id="PF00462"/>
    </source>
</evidence>
<dbReference type="Proteomes" id="UP000494040">
    <property type="component" value="Unassembled WGS sequence"/>
</dbReference>
<dbReference type="PRINTS" id="PR00160">
    <property type="entry name" value="GLUTAREDOXIN"/>
</dbReference>
<dbReference type="InterPro" id="IPR014025">
    <property type="entry name" value="Glutaredoxin_subgr"/>
</dbReference>
<dbReference type="GO" id="GO:0015038">
    <property type="term" value="F:glutathione disulfide oxidoreductase activity"/>
    <property type="evidence" value="ECO:0007669"/>
    <property type="project" value="TreeGrafter"/>
</dbReference>
<dbReference type="Gene3D" id="3.40.30.10">
    <property type="entry name" value="Glutaredoxin"/>
    <property type="match status" value="1"/>
</dbReference>
<dbReference type="EnsemblMetazoa" id="XM_014386099.2">
    <property type="protein sequence ID" value="XP_014241585.2"/>
    <property type="gene ID" value="LOC106662214"/>
</dbReference>
<dbReference type="PANTHER" id="PTHR45694">
    <property type="entry name" value="GLUTAREDOXIN 2"/>
    <property type="match status" value="1"/>
</dbReference>
<dbReference type="GeneID" id="106662214"/>
<accession>A0A8I6RD51</accession>
<dbReference type="OrthoDB" id="418495at2759"/>
<organism evidence="2 3">
    <name type="scientific">Cimex lectularius</name>
    <name type="common">Bed bug</name>
    <name type="synonym">Acanthia lectularia</name>
    <dbReference type="NCBI Taxonomy" id="79782"/>
    <lineage>
        <taxon>Eukaryota</taxon>
        <taxon>Metazoa</taxon>
        <taxon>Ecdysozoa</taxon>
        <taxon>Arthropoda</taxon>
        <taxon>Hexapoda</taxon>
        <taxon>Insecta</taxon>
        <taxon>Pterygota</taxon>
        <taxon>Neoptera</taxon>
        <taxon>Paraneoptera</taxon>
        <taxon>Hemiptera</taxon>
        <taxon>Heteroptera</taxon>
        <taxon>Panheteroptera</taxon>
        <taxon>Cimicomorpha</taxon>
        <taxon>Cimicidae</taxon>
        <taxon>Cimex</taxon>
    </lineage>
</organism>
<evidence type="ECO:0000313" key="2">
    <source>
        <dbReference type="EnsemblMetazoa" id="XP_014241585.2"/>
    </source>
</evidence>
<reference evidence="2" key="1">
    <citation type="submission" date="2022-01" db="UniProtKB">
        <authorList>
            <consortium name="EnsemblMetazoa"/>
        </authorList>
    </citation>
    <scope>IDENTIFICATION</scope>
</reference>
<dbReference type="InterPro" id="IPR036249">
    <property type="entry name" value="Thioredoxin-like_sf"/>
</dbReference>
<protein>
    <recommendedName>
        <fullName evidence="1">Glutaredoxin domain-containing protein</fullName>
    </recommendedName>
</protein>
<dbReference type="PANTHER" id="PTHR45694:SF18">
    <property type="entry name" value="GLUTAREDOXIN-1-RELATED"/>
    <property type="match status" value="1"/>
</dbReference>
<dbReference type="KEGG" id="clec:106662214"/>
<proteinExistence type="predicted"/>
<feature type="domain" description="Glutaredoxin" evidence="1">
    <location>
        <begin position="84"/>
        <end position="145"/>
    </location>
</feature>
<dbReference type="PROSITE" id="PS51354">
    <property type="entry name" value="GLUTAREDOXIN_2"/>
    <property type="match status" value="1"/>
</dbReference>
<sequence length="261" mass="29572">MFAKIVWFSYEEFFNYTYKKSLIEKHNISVLMNAIINCTTVTCHYILSPPDHNRRPIIGVACCKSDRRSPERKLLDKLLSKHRVLIFGKSDCPFTLQMRQLFSKLGVMFTTIEVDKCCDDKFKQYLVTHTRLSTVPQVFIDGKFIGGASHVLKKHENGDLKVILCHLDPQCLAAAHIAALKKKCNPVFIRPKPKIVEVSSSSSSSSSSTCPIPPNYDPCAPKVYNPDCDKITKVPRLHKSKHRSRNINMACRPTPCTSCAR</sequence>
<dbReference type="GO" id="GO:0005737">
    <property type="term" value="C:cytoplasm"/>
    <property type="evidence" value="ECO:0007669"/>
    <property type="project" value="TreeGrafter"/>
</dbReference>
<dbReference type="GO" id="GO:0034599">
    <property type="term" value="P:cellular response to oxidative stress"/>
    <property type="evidence" value="ECO:0007669"/>
    <property type="project" value="TreeGrafter"/>
</dbReference>
<keyword evidence="3" id="KW-1185">Reference proteome</keyword>
<evidence type="ECO:0000313" key="3">
    <source>
        <dbReference type="Proteomes" id="UP000494040"/>
    </source>
</evidence>
<dbReference type="AlphaFoldDB" id="A0A8I6RD51"/>
<dbReference type="RefSeq" id="XP_014241585.2">
    <property type="nucleotide sequence ID" value="XM_014386099.2"/>
</dbReference>
<dbReference type="InterPro" id="IPR002109">
    <property type="entry name" value="Glutaredoxin"/>
</dbReference>
<name>A0A8I6RD51_CIMLE</name>
<dbReference type="Pfam" id="PF00462">
    <property type="entry name" value="Glutaredoxin"/>
    <property type="match status" value="1"/>
</dbReference>
<dbReference type="SUPFAM" id="SSF52833">
    <property type="entry name" value="Thioredoxin-like"/>
    <property type="match status" value="1"/>
</dbReference>